<feature type="transmembrane region" description="Helical" evidence="7">
    <location>
        <begin position="137"/>
        <end position="154"/>
    </location>
</feature>
<accession>A0ABW5QB19</accession>
<keyword evidence="6 7" id="KW-0472">Membrane</keyword>
<keyword evidence="9" id="KW-1185">Reference proteome</keyword>
<feature type="transmembrane region" description="Helical" evidence="7">
    <location>
        <begin position="114"/>
        <end position="131"/>
    </location>
</feature>
<reference evidence="9" key="1">
    <citation type="journal article" date="2019" name="Int. J. Syst. Evol. Microbiol.">
        <title>The Global Catalogue of Microorganisms (GCM) 10K type strain sequencing project: providing services to taxonomists for standard genome sequencing and annotation.</title>
        <authorList>
            <consortium name="The Broad Institute Genomics Platform"/>
            <consortium name="The Broad Institute Genome Sequencing Center for Infectious Disease"/>
            <person name="Wu L."/>
            <person name="Ma J."/>
        </authorList>
    </citation>
    <scope>NUCLEOTIDE SEQUENCE [LARGE SCALE GENOMIC DNA]</scope>
    <source>
        <strain evidence="9">TISTR 1571</strain>
    </source>
</reference>
<keyword evidence="5 7" id="KW-1133">Transmembrane helix</keyword>
<sequence length="177" mass="19002">MLDLWYLFLAFLIPGILGYGGGPASIPLIEHEVVKNYEFLTTTEFGEILALGNALPGPIATKLAGYIGYHVAGTPGAIVALIATIVPSLVAMILLLGLIMKFKDSPKVKKMTSLIRPTIGILLFVLAFQFFDTSYQSAGLLQTAILIISSFLLLEKAKLHPAFVIMGALTYGAIFLS</sequence>
<protein>
    <submittedName>
        <fullName evidence="8">Chromate transporter</fullName>
    </submittedName>
</protein>
<evidence type="ECO:0000256" key="3">
    <source>
        <dbReference type="ARBA" id="ARBA00022475"/>
    </source>
</evidence>
<keyword evidence="4 7" id="KW-0812">Transmembrane</keyword>
<dbReference type="InterPro" id="IPR052518">
    <property type="entry name" value="CHR_Transporter"/>
</dbReference>
<organism evidence="8 9">
    <name type="scientific">Piscibacillus salipiscarius</name>
    <dbReference type="NCBI Taxonomy" id="299480"/>
    <lineage>
        <taxon>Bacteria</taxon>
        <taxon>Bacillati</taxon>
        <taxon>Bacillota</taxon>
        <taxon>Bacilli</taxon>
        <taxon>Bacillales</taxon>
        <taxon>Bacillaceae</taxon>
        <taxon>Piscibacillus</taxon>
    </lineage>
</organism>
<comment type="subcellular location">
    <subcellularLocation>
        <location evidence="1">Cell membrane</location>
        <topology evidence="1">Multi-pass membrane protein</topology>
    </subcellularLocation>
</comment>
<dbReference type="Proteomes" id="UP001597452">
    <property type="component" value="Unassembled WGS sequence"/>
</dbReference>
<evidence type="ECO:0000256" key="6">
    <source>
        <dbReference type="ARBA" id="ARBA00023136"/>
    </source>
</evidence>
<evidence type="ECO:0000256" key="5">
    <source>
        <dbReference type="ARBA" id="ARBA00022989"/>
    </source>
</evidence>
<evidence type="ECO:0000256" key="4">
    <source>
        <dbReference type="ARBA" id="ARBA00022692"/>
    </source>
</evidence>
<dbReference type="Pfam" id="PF02417">
    <property type="entry name" value="Chromate_transp"/>
    <property type="match status" value="1"/>
</dbReference>
<dbReference type="PANTHER" id="PTHR43663:SF1">
    <property type="entry name" value="CHROMATE TRANSPORTER"/>
    <property type="match status" value="1"/>
</dbReference>
<dbReference type="InterPro" id="IPR003370">
    <property type="entry name" value="Chromate_transpt"/>
</dbReference>
<dbReference type="PANTHER" id="PTHR43663">
    <property type="entry name" value="CHROMATE TRANSPORT PROTEIN-RELATED"/>
    <property type="match status" value="1"/>
</dbReference>
<evidence type="ECO:0000256" key="1">
    <source>
        <dbReference type="ARBA" id="ARBA00004651"/>
    </source>
</evidence>
<dbReference type="EMBL" id="JBHUMZ010000021">
    <property type="protein sequence ID" value="MFD2639151.1"/>
    <property type="molecule type" value="Genomic_DNA"/>
</dbReference>
<comment type="caution">
    <text evidence="8">The sequence shown here is derived from an EMBL/GenBank/DDBJ whole genome shotgun (WGS) entry which is preliminary data.</text>
</comment>
<proteinExistence type="inferred from homology"/>
<comment type="similarity">
    <text evidence="2">Belongs to the chromate ion transporter (CHR) (TC 2.A.51) family.</text>
</comment>
<name>A0ABW5QB19_9BACI</name>
<keyword evidence="3" id="KW-1003">Cell membrane</keyword>
<evidence type="ECO:0000313" key="9">
    <source>
        <dbReference type="Proteomes" id="UP001597452"/>
    </source>
</evidence>
<evidence type="ECO:0000256" key="2">
    <source>
        <dbReference type="ARBA" id="ARBA00005262"/>
    </source>
</evidence>
<evidence type="ECO:0000256" key="7">
    <source>
        <dbReference type="SAM" id="Phobius"/>
    </source>
</evidence>
<feature type="transmembrane region" description="Helical" evidence="7">
    <location>
        <begin position="159"/>
        <end position="176"/>
    </location>
</feature>
<evidence type="ECO:0000313" key="8">
    <source>
        <dbReference type="EMBL" id="MFD2639151.1"/>
    </source>
</evidence>
<dbReference type="RefSeq" id="WP_377328958.1">
    <property type="nucleotide sequence ID" value="NZ_JBHUMZ010000021.1"/>
</dbReference>
<feature type="transmembrane region" description="Helical" evidence="7">
    <location>
        <begin position="78"/>
        <end position="102"/>
    </location>
</feature>
<gene>
    <name evidence="8" type="ORF">ACFSW4_09770</name>
</gene>